<sequence length="84" mass="9899">MTMALNYRPCDSSYCTTWWLPLRFSISNQTTTSSENNYAKSDNECFNIQRNIMKSELQFYCCIPFNISRKKAVDFLYLSLKLLS</sequence>
<evidence type="ECO:0000313" key="4">
    <source>
        <dbReference type="EMBL" id="CAF3419364.1"/>
    </source>
</evidence>
<dbReference type="EMBL" id="CAJNXB010004553">
    <property type="protein sequence ID" value="CAF3381511.1"/>
    <property type="molecule type" value="Genomic_DNA"/>
</dbReference>
<dbReference type="Proteomes" id="UP000663825">
    <property type="component" value="Unassembled WGS sequence"/>
</dbReference>
<dbReference type="Proteomes" id="UP000663865">
    <property type="component" value="Unassembled WGS sequence"/>
</dbReference>
<reference evidence="3" key="1">
    <citation type="submission" date="2021-02" db="EMBL/GenBank/DDBJ databases">
        <authorList>
            <person name="Nowell W R."/>
        </authorList>
    </citation>
    <scope>NUCLEOTIDE SEQUENCE</scope>
</reference>
<gene>
    <name evidence="1" type="ORF">FME351_LOCUS2915</name>
    <name evidence="3" type="ORF">KIK155_LOCUS7402</name>
    <name evidence="4" type="ORF">LUA448_LOCUS19280</name>
    <name evidence="2" type="ORF">TIS948_LOCUS25995</name>
</gene>
<dbReference type="EMBL" id="CAJNYU010000180">
    <property type="protein sequence ID" value="CAF3334135.1"/>
    <property type="molecule type" value="Genomic_DNA"/>
</dbReference>
<dbReference type="Proteomes" id="UP000663833">
    <property type="component" value="Unassembled WGS sequence"/>
</dbReference>
<accession>A0A817ZTP8</accession>
<dbReference type="OrthoDB" id="10027685at2759"/>
<proteinExistence type="predicted"/>
<evidence type="ECO:0000313" key="5">
    <source>
        <dbReference type="Proteomes" id="UP000663865"/>
    </source>
</evidence>
<protein>
    <submittedName>
        <fullName evidence="3">Uncharacterized protein</fullName>
    </submittedName>
</protein>
<dbReference type="EMBL" id="CAJNYD010002447">
    <property type="protein sequence ID" value="CAF3419364.1"/>
    <property type="molecule type" value="Genomic_DNA"/>
</dbReference>
<dbReference type="Proteomes" id="UP000663869">
    <property type="component" value="Unassembled WGS sequence"/>
</dbReference>
<name>A0A817ZTP8_9BILA</name>
<evidence type="ECO:0000313" key="3">
    <source>
        <dbReference type="EMBL" id="CAF3393194.1"/>
    </source>
</evidence>
<comment type="caution">
    <text evidence="3">The sequence shown here is derived from an EMBL/GenBank/DDBJ whole genome shotgun (WGS) entry which is preliminary data.</text>
</comment>
<dbReference type="AlphaFoldDB" id="A0A817ZTP8"/>
<organism evidence="3 5">
    <name type="scientific">Rotaria socialis</name>
    <dbReference type="NCBI Taxonomy" id="392032"/>
    <lineage>
        <taxon>Eukaryota</taxon>
        <taxon>Metazoa</taxon>
        <taxon>Spiralia</taxon>
        <taxon>Gnathifera</taxon>
        <taxon>Rotifera</taxon>
        <taxon>Eurotatoria</taxon>
        <taxon>Bdelloidea</taxon>
        <taxon>Philodinida</taxon>
        <taxon>Philodinidae</taxon>
        <taxon>Rotaria</taxon>
    </lineage>
</organism>
<evidence type="ECO:0000313" key="1">
    <source>
        <dbReference type="EMBL" id="CAF3334135.1"/>
    </source>
</evidence>
<evidence type="ECO:0000313" key="2">
    <source>
        <dbReference type="EMBL" id="CAF3381511.1"/>
    </source>
</evidence>
<dbReference type="EMBL" id="CAJNYV010000899">
    <property type="protein sequence ID" value="CAF3393194.1"/>
    <property type="molecule type" value="Genomic_DNA"/>
</dbReference>